<gene>
    <name evidence="4" type="ORF">VM1G_05065</name>
</gene>
<reference evidence="4" key="1">
    <citation type="submission" date="2014-12" db="EMBL/GenBank/DDBJ databases">
        <title>Genome Sequence of Valsa Canker Pathogens Uncovers a Specific Adaption of Colonization on Woody Bark.</title>
        <authorList>
            <person name="Yin Z."/>
            <person name="Liu H."/>
            <person name="Gao X."/>
            <person name="Li Z."/>
            <person name="Song N."/>
            <person name="Ke X."/>
            <person name="Dai Q."/>
            <person name="Wu Y."/>
            <person name="Sun Y."/>
            <person name="Xu J.-R."/>
            <person name="Kang Z.K."/>
            <person name="Wang L."/>
            <person name="Huang L."/>
        </authorList>
    </citation>
    <scope>NUCLEOTIDE SEQUENCE [LARGE SCALE GENOMIC DNA]</scope>
    <source>
        <strain evidence="4">03-8</strain>
    </source>
</reference>
<feature type="signal peptide" evidence="1">
    <location>
        <begin position="1"/>
        <end position="22"/>
    </location>
</feature>
<evidence type="ECO:0000259" key="2">
    <source>
        <dbReference type="Pfam" id="PF16335"/>
    </source>
</evidence>
<dbReference type="Proteomes" id="UP000078559">
    <property type="component" value="Chromosome 5"/>
</dbReference>
<dbReference type="PANTHER" id="PTHR31987:SF14">
    <property type="entry name" value="PUTATIVE (AFU_ORTHOLOGUE AFUA_6G09910)-RELATED"/>
    <property type="match status" value="1"/>
</dbReference>
<keyword evidence="1" id="KW-0732">Signal</keyword>
<dbReference type="OrthoDB" id="3918848at2759"/>
<feature type="chain" id="PRO_5008267004" description="Glutaminase A" evidence="1">
    <location>
        <begin position="23"/>
        <end position="694"/>
    </location>
</feature>
<feature type="domain" description="Glutaminase A central" evidence="2">
    <location>
        <begin position="326"/>
        <end position="688"/>
    </location>
</feature>
<evidence type="ECO:0008006" key="6">
    <source>
        <dbReference type="Google" id="ProtNLM"/>
    </source>
</evidence>
<dbReference type="InterPro" id="IPR032514">
    <property type="entry name" value="GtaA_central"/>
</dbReference>
<dbReference type="InterPro" id="IPR033433">
    <property type="entry name" value="GtaA_N"/>
</dbReference>
<dbReference type="AlphaFoldDB" id="A0A194VZP6"/>
<name>A0A194VZP6_CYTMA</name>
<accession>A0A194VZP6</accession>
<dbReference type="InterPro" id="IPR052743">
    <property type="entry name" value="Glutaminase_GtaA"/>
</dbReference>
<evidence type="ECO:0000313" key="4">
    <source>
        <dbReference type="EMBL" id="KUI69338.1"/>
    </source>
</evidence>
<evidence type="ECO:0000256" key="1">
    <source>
        <dbReference type="SAM" id="SignalP"/>
    </source>
</evidence>
<dbReference type="PANTHER" id="PTHR31987">
    <property type="entry name" value="GLUTAMINASE A-RELATED"/>
    <property type="match status" value="1"/>
</dbReference>
<organism evidence="4 5">
    <name type="scientific">Cytospora mali</name>
    <name type="common">Apple Valsa canker fungus</name>
    <name type="synonym">Valsa mali</name>
    <dbReference type="NCBI Taxonomy" id="578113"/>
    <lineage>
        <taxon>Eukaryota</taxon>
        <taxon>Fungi</taxon>
        <taxon>Dikarya</taxon>
        <taxon>Ascomycota</taxon>
        <taxon>Pezizomycotina</taxon>
        <taxon>Sordariomycetes</taxon>
        <taxon>Sordariomycetidae</taxon>
        <taxon>Diaporthales</taxon>
        <taxon>Cytosporaceae</taxon>
        <taxon>Cytospora</taxon>
    </lineage>
</organism>
<keyword evidence="5" id="KW-1185">Reference proteome</keyword>
<dbReference type="EMBL" id="CM003102">
    <property type="protein sequence ID" value="KUI69338.1"/>
    <property type="molecule type" value="Genomic_DNA"/>
</dbReference>
<sequence>MRFRPTFALLCSAVTLFRQSWAGTASISSYPLAVRNPYLSTWLPGGVAGDAPTAQLEFWQGQAIYWPVFARVDGVTYYCLSEVSGVSNATKATQTGIEFTATHTLITLTAGGATVTLDFFSPVSPSNYVRQSLPYSYLTVNVASSSTQDIQIFSGVDDSWSGFSGDLAISVQTGTDGETVFFNVSDPSQTLYEENDQMAAWGSVVFGSKPAASSTLTYQYASRSTVQQAFVAGGALADTATSYGEDYVFGLSHNFGNTTSASATFAVGYDRTSTLSFLGTSYSGYYMSEYPTVASALPAFLSDYESAYAESVTFDARVVAAGEAFSTNYTDLLEQSARQVYGAMDLVIPTSTLDTSNVLAFLKEISSDGDIDTVDVIFPTFPALYVISPEWIKLLLEPYLIYLNTGDWPKEYIPHDLGVYPVASGHNAGGGEAIYVEATAPFFTLLYAHAYATGESTSWLDEYKERLLVAGDWTVANSLYPSDQLSTVDAITSSANQTGLAMSAAVGLKALGALLSMSNYTCYGGGFADAIYTDTGIGLDSASDPTHLTYNYGYPDSWVTAFHLFPDALLGLNTFPPNASELEAAWYSKQYAALAGVSGGVLYAEPGNGDDVNFMISEWAMWAGATSDKYAPRCGVGEKAVNAMHKFLTNGLNSVPMPTKFVVEGTSDIGTYVVNKARPTVGSVWALLALNGSW</sequence>
<feature type="domain" description="Glutaminase A N-terminal" evidence="3">
    <location>
        <begin position="102"/>
        <end position="319"/>
    </location>
</feature>
<evidence type="ECO:0000313" key="5">
    <source>
        <dbReference type="Proteomes" id="UP000078559"/>
    </source>
</evidence>
<protein>
    <recommendedName>
        <fullName evidence="6">Glutaminase A</fullName>
    </recommendedName>
</protein>
<evidence type="ECO:0000259" key="3">
    <source>
        <dbReference type="Pfam" id="PF17168"/>
    </source>
</evidence>
<dbReference type="Pfam" id="PF16335">
    <property type="entry name" value="GtaA_6_Hairpin"/>
    <property type="match status" value="1"/>
</dbReference>
<proteinExistence type="predicted"/>
<dbReference type="Pfam" id="PF17168">
    <property type="entry name" value="DUF5127"/>
    <property type="match status" value="1"/>
</dbReference>